<protein>
    <recommendedName>
        <fullName evidence="3">Retrotransposon gag domain-containing protein</fullName>
    </recommendedName>
</protein>
<name>A0A444X307_ARAHY</name>
<proteinExistence type="predicted"/>
<dbReference type="EMBL" id="SDMP01000020">
    <property type="protein sequence ID" value="RYQ84081.1"/>
    <property type="molecule type" value="Genomic_DNA"/>
</dbReference>
<organism evidence="1 2">
    <name type="scientific">Arachis hypogaea</name>
    <name type="common">Peanut</name>
    <dbReference type="NCBI Taxonomy" id="3818"/>
    <lineage>
        <taxon>Eukaryota</taxon>
        <taxon>Viridiplantae</taxon>
        <taxon>Streptophyta</taxon>
        <taxon>Embryophyta</taxon>
        <taxon>Tracheophyta</taxon>
        <taxon>Spermatophyta</taxon>
        <taxon>Magnoliopsida</taxon>
        <taxon>eudicotyledons</taxon>
        <taxon>Gunneridae</taxon>
        <taxon>Pentapetalae</taxon>
        <taxon>rosids</taxon>
        <taxon>fabids</taxon>
        <taxon>Fabales</taxon>
        <taxon>Fabaceae</taxon>
        <taxon>Papilionoideae</taxon>
        <taxon>50 kb inversion clade</taxon>
        <taxon>dalbergioids sensu lato</taxon>
        <taxon>Dalbergieae</taxon>
        <taxon>Pterocarpus clade</taxon>
        <taxon>Arachis</taxon>
    </lineage>
</organism>
<dbReference type="AlphaFoldDB" id="A0A444X307"/>
<evidence type="ECO:0000313" key="1">
    <source>
        <dbReference type="EMBL" id="RYQ84081.1"/>
    </source>
</evidence>
<reference evidence="1 2" key="1">
    <citation type="submission" date="2019-01" db="EMBL/GenBank/DDBJ databases">
        <title>Sequencing of cultivated peanut Arachis hypogaea provides insights into genome evolution and oil improvement.</title>
        <authorList>
            <person name="Chen X."/>
        </authorList>
    </citation>
    <scope>NUCLEOTIDE SEQUENCE [LARGE SCALE GENOMIC DNA]</scope>
    <source>
        <strain evidence="2">cv. Fuhuasheng</strain>
        <tissue evidence="1">Leaves</tissue>
    </source>
</reference>
<dbReference type="Proteomes" id="UP000289738">
    <property type="component" value="Chromosome B10"/>
</dbReference>
<sequence>MNRPCFVFAFPIAVQMAEVPRGVKNLKIITKFAGEVGESTVEHIARYLVEIEKLANDENLKMKGDLNVVVTDLVALKRDDGESIDEYMICFKNARSRCYVSLPESEVVKIVTMGLGFYMRWQLLNVHNSDLAHLAEKVRQMEMIRKEEEQYKSERKLKSKSFSRRRKCHMLQWCPRVRDLILKQKSIWLN</sequence>
<evidence type="ECO:0008006" key="3">
    <source>
        <dbReference type="Google" id="ProtNLM"/>
    </source>
</evidence>
<keyword evidence="2" id="KW-1185">Reference proteome</keyword>
<evidence type="ECO:0000313" key="2">
    <source>
        <dbReference type="Proteomes" id="UP000289738"/>
    </source>
</evidence>
<accession>A0A444X307</accession>
<gene>
    <name evidence="1" type="ORF">Ahy_B10g102982</name>
</gene>
<comment type="caution">
    <text evidence="1">The sequence shown here is derived from an EMBL/GenBank/DDBJ whole genome shotgun (WGS) entry which is preliminary data.</text>
</comment>